<dbReference type="AlphaFoldDB" id="A0A323UJZ2"/>
<evidence type="ECO:0000313" key="2">
    <source>
        <dbReference type="Proteomes" id="UP000248134"/>
    </source>
</evidence>
<organism evidence="1 2">
    <name type="scientific">Rhodopseudomonas palustris</name>
    <dbReference type="NCBI Taxonomy" id="1076"/>
    <lineage>
        <taxon>Bacteria</taxon>
        <taxon>Pseudomonadati</taxon>
        <taxon>Pseudomonadota</taxon>
        <taxon>Alphaproteobacteria</taxon>
        <taxon>Hyphomicrobiales</taxon>
        <taxon>Nitrobacteraceae</taxon>
        <taxon>Rhodopseudomonas</taxon>
    </lineage>
</organism>
<name>A0A323UJZ2_RHOPL</name>
<dbReference type="EMBL" id="QKQS01000012">
    <property type="protein sequence ID" value="PZA12709.1"/>
    <property type="molecule type" value="Genomic_DNA"/>
</dbReference>
<dbReference type="OrthoDB" id="9806253at2"/>
<gene>
    <name evidence="1" type="ORF">DNX69_07375</name>
</gene>
<dbReference type="RefSeq" id="WP_110785364.1">
    <property type="nucleotide sequence ID" value="NZ_QKQS01000012.1"/>
</dbReference>
<accession>A0A323UJZ2</accession>
<proteinExistence type="predicted"/>
<comment type="caution">
    <text evidence="1">The sequence shown here is derived from an EMBL/GenBank/DDBJ whole genome shotgun (WGS) entry which is preliminary data.</text>
</comment>
<protein>
    <submittedName>
        <fullName evidence="1">Uncharacterized protein</fullName>
    </submittedName>
</protein>
<reference evidence="1 2" key="1">
    <citation type="submission" date="2018-06" db="EMBL/GenBank/DDBJ databases">
        <title>Draft Whole-Genome Sequence of the purple photosynthetic bacterium Rhodospeudomonas palustris XCP.</title>
        <authorList>
            <person name="Rayyan A."/>
            <person name="Meyer T.E."/>
            <person name="Kyndt J.A."/>
        </authorList>
    </citation>
    <scope>NUCLEOTIDE SEQUENCE [LARGE SCALE GENOMIC DNA]</scope>
    <source>
        <strain evidence="1 2">XCP</strain>
    </source>
</reference>
<sequence length="101" mass="11180">MIAGNSALREQFSSDVLFIQASMRQSVDDAAKDEIEGIQTIKGAKKKLTVLVEINSRSVEAVERIVSVSRKHYDNLEYVVHDYASSAGVILVRSADEVLIR</sequence>
<dbReference type="Proteomes" id="UP000248134">
    <property type="component" value="Unassembled WGS sequence"/>
</dbReference>
<evidence type="ECO:0000313" key="1">
    <source>
        <dbReference type="EMBL" id="PZA12709.1"/>
    </source>
</evidence>